<evidence type="ECO:0000256" key="2">
    <source>
        <dbReference type="ARBA" id="ARBA00022962"/>
    </source>
</evidence>
<dbReference type="Gene3D" id="3.60.20.10">
    <property type="entry name" value="Glutamine Phosphoribosylpyrophosphate, subunit 1, domain 1"/>
    <property type="match status" value="1"/>
</dbReference>
<organism evidence="4">
    <name type="scientific">viral metagenome</name>
    <dbReference type="NCBI Taxonomy" id="1070528"/>
    <lineage>
        <taxon>unclassified sequences</taxon>
        <taxon>metagenomes</taxon>
        <taxon>organismal metagenomes</taxon>
    </lineage>
</organism>
<evidence type="ECO:0000259" key="3">
    <source>
        <dbReference type="PROSITE" id="PS51278"/>
    </source>
</evidence>
<dbReference type="Gene3D" id="3.40.50.2020">
    <property type="match status" value="1"/>
</dbReference>
<dbReference type="EMBL" id="MN741029">
    <property type="protein sequence ID" value="QHU23426.1"/>
    <property type="molecule type" value="Genomic_DNA"/>
</dbReference>
<keyword evidence="1" id="KW-0808">Transferase</keyword>
<dbReference type="PROSITE" id="PS51278">
    <property type="entry name" value="GATASE_TYPE_2"/>
    <property type="match status" value="1"/>
</dbReference>
<dbReference type="Pfam" id="PF00156">
    <property type="entry name" value="Pribosyltran"/>
    <property type="match status" value="1"/>
</dbReference>
<dbReference type="PANTHER" id="PTHR11907">
    <property type="entry name" value="AMIDOPHOSPHORIBOSYLTRANSFERASE"/>
    <property type="match status" value="1"/>
</dbReference>
<name>A0A6C0L249_9ZZZZ</name>
<feature type="domain" description="Glutamine amidotransferase type-2" evidence="3">
    <location>
        <begin position="2"/>
        <end position="219"/>
    </location>
</feature>
<dbReference type="GO" id="GO:0016740">
    <property type="term" value="F:transferase activity"/>
    <property type="evidence" value="ECO:0007669"/>
    <property type="project" value="UniProtKB-KW"/>
</dbReference>
<sequence length="444" mass="50281">MCGVIGIMGEGEGLQSKLMYRLKLLQHRGKDGYGISCQFKGGSLLCKKEEGLIRDDFIDRIPENKNNKLISCIGHVRYSTSGNSKDTGKINKSEIQPLIRNCKDISQSISIAHNGNIPKIKDTHDTSFILNKLSEGNPKTYTDYENTLIQIMKTFPASYCIITQYKDAVYIMKDRYGVRPLSYGFHEENAIVASETIALENCNGITEVRSGEIIRFMNCNPETIYQDQDIFDYLCVFELIYFMNPLSNYKKKLVLNFRKDLVQKLVASETIQDTDYIVIGVPNSGIIYGKEYARLMKLRYKQSISKKDNGIHGEDRTFTVLDSNDRKALCKKKFKYCKGEINGKKIIILDDTIVRGTVMSQVVKDLKECGASEIHIRIPAPPVIDICQLGIAIHDKGELFMHGRTVQEAVVKLGVDSLRFGIREDIPENMYQECFGGGIQRDII</sequence>
<evidence type="ECO:0000313" key="4">
    <source>
        <dbReference type="EMBL" id="QHU23426.1"/>
    </source>
</evidence>
<dbReference type="InterPro" id="IPR029057">
    <property type="entry name" value="PRTase-like"/>
</dbReference>
<dbReference type="CDD" id="cd06223">
    <property type="entry name" value="PRTases_typeI"/>
    <property type="match status" value="1"/>
</dbReference>
<accession>A0A6C0L249</accession>
<dbReference type="AlphaFoldDB" id="A0A6C0L249"/>
<dbReference type="SUPFAM" id="SSF53271">
    <property type="entry name" value="PRTase-like"/>
    <property type="match status" value="1"/>
</dbReference>
<protein>
    <recommendedName>
        <fullName evidence="3">Glutamine amidotransferase type-2 domain-containing protein</fullName>
    </recommendedName>
</protein>
<evidence type="ECO:0000256" key="1">
    <source>
        <dbReference type="ARBA" id="ARBA00022679"/>
    </source>
</evidence>
<dbReference type="InterPro" id="IPR029055">
    <property type="entry name" value="Ntn_hydrolases_N"/>
</dbReference>
<dbReference type="SUPFAM" id="SSF56235">
    <property type="entry name" value="N-terminal nucleophile aminohydrolases (Ntn hydrolases)"/>
    <property type="match status" value="1"/>
</dbReference>
<proteinExistence type="predicted"/>
<dbReference type="InterPro" id="IPR017932">
    <property type="entry name" value="GATase_2_dom"/>
</dbReference>
<keyword evidence="2" id="KW-0315">Glutamine amidotransferase</keyword>
<dbReference type="InterPro" id="IPR000836">
    <property type="entry name" value="PRTase_dom"/>
</dbReference>
<reference evidence="4" key="1">
    <citation type="journal article" date="2020" name="Nature">
        <title>Giant virus diversity and host interactions through global metagenomics.</title>
        <authorList>
            <person name="Schulz F."/>
            <person name="Roux S."/>
            <person name="Paez-Espino D."/>
            <person name="Jungbluth S."/>
            <person name="Walsh D.A."/>
            <person name="Denef V.J."/>
            <person name="McMahon K.D."/>
            <person name="Konstantinidis K.T."/>
            <person name="Eloe-Fadrosh E.A."/>
            <person name="Kyrpides N.C."/>
            <person name="Woyke T."/>
        </authorList>
    </citation>
    <scope>NUCLEOTIDE SEQUENCE</scope>
    <source>
        <strain evidence="4">GVMAG-S-ERX555907-94</strain>
    </source>
</reference>